<accession>T0D0P6</accession>
<name>T0D0P6_ALIAG</name>
<dbReference type="InterPro" id="IPR046358">
    <property type="entry name" value="Flagellin_C"/>
</dbReference>
<keyword evidence="4" id="KW-0969">Cilium</keyword>
<evidence type="ECO:0000313" key="5">
    <source>
        <dbReference type="Proteomes" id="UP000829401"/>
    </source>
</evidence>
<keyword evidence="4" id="KW-0282">Flagellum</keyword>
<dbReference type="Pfam" id="PF00669">
    <property type="entry name" value="Flagellin_N"/>
    <property type="match status" value="1"/>
</dbReference>
<dbReference type="SUPFAM" id="SSF64518">
    <property type="entry name" value="Phase 1 flagellin"/>
    <property type="match status" value="1"/>
</dbReference>
<dbReference type="GO" id="GO:0005198">
    <property type="term" value="F:structural molecule activity"/>
    <property type="evidence" value="ECO:0007669"/>
    <property type="project" value="InterPro"/>
</dbReference>
<keyword evidence="5" id="KW-1185">Reference proteome</keyword>
<protein>
    <submittedName>
        <fullName evidence="4">Flagellar hook-associated protein FlgL</fullName>
    </submittedName>
</protein>
<dbReference type="GO" id="GO:0009424">
    <property type="term" value="C:bacterial-type flagellum hook"/>
    <property type="evidence" value="ECO:0007669"/>
    <property type="project" value="InterPro"/>
</dbReference>
<dbReference type="Gene3D" id="1.20.1330.10">
    <property type="entry name" value="f41 fragment of flagellin, N-terminal domain"/>
    <property type="match status" value="1"/>
</dbReference>
<comment type="similarity">
    <text evidence="2">Belongs to the bacterial flagellin family.</text>
</comment>
<comment type="subcellular location">
    <subcellularLocation>
        <location evidence="1">Bacterial flagellum</location>
    </subcellularLocation>
</comment>
<proteinExistence type="inferred from homology"/>
<dbReference type="PANTHER" id="PTHR42792">
    <property type="entry name" value="FLAGELLIN"/>
    <property type="match status" value="1"/>
</dbReference>
<dbReference type="AlphaFoldDB" id="T0D0P6"/>
<dbReference type="InterPro" id="IPR001492">
    <property type="entry name" value="Flagellin"/>
</dbReference>
<dbReference type="GO" id="GO:0071973">
    <property type="term" value="P:bacterial-type flagellum-dependent cell motility"/>
    <property type="evidence" value="ECO:0007669"/>
    <property type="project" value="InterPro"/>
</dbReference>
<accession>A0A9E7CY75</accession>
<organism evidence="4 5">
    <name type="scientific">Alicyclobacillus acidoterrestris (strain ATCC 49025 / DSM 3922 / CIP 106132 / NCIMB 13137 / GD3B)</name>
    <dbReference type="NCBI Taxonomy" id="1356854"/>
    <lineage>
        <taxon>Bacteria</taxon>
        <taxon>Bacillati</taxon>
        <taxon>Bacillota</taxon>
        <taxon>Bacilli</taxon>
        <taxon>Bacillales</taxon>
        <taxon>Alicyclobacillaceae</taxon>
        <taxon>Alicyclobacillus</taxon>
    </lineage>
</organism>
<dbReference type="PANTHER" id="PTHR42792:SF1">
    <property type="entry name" value="FLAGELLAR HOOK-ASSOCIATED PROTEIN 3"/>
    <property type="match status" value="1"/>
</dbReference>
<sequence length="320" mass="33817">MRVTQGMLSSQILSDIQNNYQQLSTLENESATGHKINTPSDDPIGVQQVMQLANETSFDSQYGQNATNAQAQLNFISSTMTEAQNVLSNARDLALEGANSTETPSDMQAIAAEVGQLYNQMVTIGNTQYNGQYIFNGQDTGTPPYPPQAANLTPDQATGDLDPSTKVTNSGKVYVSLGNGVTLPVSASGNDFFQAAPSDSFSSGASSGSSQNAFSLLSQLYTALNNGDTTQVGNLVSGIDSVLDNMNQQQANVGSLINRAEMMQTRMSNLSDSVTKQLSNVQEADMATVLTQLNSAMAVQQASLAVGAQALPQTLVNFLK</sequence>
<dbReference type="InterPro" id="IPR001029">
    <property type="entry name" value="Flagellin_N"/>
</dbReference>
<evidence type="ECO:0000256" key="3">
    <source>
        <dbReference type="ARBA" id="ARBA00023143"/>
    </source>
</evidence>
<gene>
    <name evidence="4" type="primary">flgL</name>
    <name evidence="4" type="ORF">K1I37_19530</name>
</gene>
<dbReference type="EMBL" id="CP080467">
    <property type="protein sequence ID" value="UNO48801.1"/>
    <property type="molecule type" value="Genomic_DNA"/>
</dbReference>
<dbReference type="STRING" id="1356854.N007_13160"/>
<keyword evidence="3" id="KW-0975">Bacterial flagellum</keyword>
<evidence type="ECO:0000313" key="4">
    <source>
        <dbReference type="EMBL" id="UNO48801.1"/>
    </source>
</evidence>
<evidence type="ECO:0000256" key="1">
    <source>
        <dbReference type="ARBA" id="ARBA00004365"/>
    </source>
</evidence>
<dbReference type="RefSeq" id="WP_021297686.1">
    <property type="nucleotide sequence ID" value="NZ_AURB01000158.1"/>
</dbReference>
<keyword evidence="4" id="KW-0966">Cell projection</keyword>
<reference evidence="5" key="1">
    <citation type="journal article" date="2022" name="G3 (Bethesda)">
        <title>Unveiling the complete genome sequence of Alicyclobacillus acidoterrestris DSM 3922T, a taint-producing strain.</title>
        <authorList>
            <person name="Leonardo I.C."/>
            <person name="Barreto Crespo M.T."/>
            <person name="Gaspar F.B."/>
        </authorList>
    </citation>
    <scope>NUCLEOTIDE SEQUENCE [LARGE SCALE GENOMIC DNA]</scope>
    <source>
        <strain evidence="5">DSM 3922</strain>
    </source>
</reference>
<dbReference type="NCBIfam" id="TIGR02550">
    <property type="entry name" value="flagell_flgL"/>
    <property type="match status" value="1"/>
</dbReference>
<evidence type="ECO:0000256" key="2">
    <source>
        <dbReference type="ARBA" id="ARBA00005709"/>
    </source>
</evidence>
<dbReference type="KEGG" id="aaco:K1I37_19530"/>
<dbReference type="eggNOG" id="COG1344">
    <property type="taxonomic scope" value="Bacteria"/>
</dbReference>
<dbReference type="OrthoDB" id="9758307at2"/>
<dbReference type="Proteomes" id="UP000829401">
    <property type="component" value="Chromosome"/>
</dbReference>
<dbReference type="Pfam" id="PF00700">
    <property type="entry name" value="Flagellin_C"/>
    <property type="match status" value="1"/>
</dbReference>
<dbReference type="InterPro" id="IPR013384">
    <property type="entry name" value="Flagell_FlgL"/>
</dbReference>